<dbReference type="AlphaFoldDB" id="E3MCE0"/>
<keyword evidence="5 6" id="KW-0472">Membrane</keyword>
<reference evidence="8" key="1">
    <citation type="submission" date="2007-07" db="EMBL/GenBank/DDBJ databases">
        <title>PCAP assembly of the Caenorhabditis remanei genome.</title>
        <authorList>
            <consortium name="The Caenorhabditis remanei Sequencing Consortium"/>
            <person name="Wilson R.K."/>
        </authorList>
    </citation>
    <scope>NUCLEOTIDE SEQUENCE [LARGE SCALE GENOMIC DNA]</scope>
    <source>
        <strain evidence="8">PB4641</strain>
    </source>
</reference>
<feature type="domain" description="CWH43-like N-terminal" evidence="7">
    <location>
        <begin position="10"/>
        <end position="176"/>
    </location>
</feature>
<dbReference type="HOGENOM" id="CLU_728127_0_0_1"/>
<evidence type="ECO:0000256" key="3">
    <source>
        <dbReference type="ARBA" id="ARBA00022692"/>
    </source>
</evidence>
<feature type="transmembrane region" description="Helical" evidence="6">
    <location>
        <begin position="12"/>
        <end position="35"/>
    </location>
</feature>
<keyword evidence="3 6" id="KW-0812">Transmembrane</keyword>
<comment type="similarity">
    <text evidence="2">Belongs to the DRAM/TMEM150 family.</text>
</comment>
<feature type="transmembrane region" description="Helical" evidence="6">
    <location>
        <begin position="155"/>
        <end position="176"/>
    </location>
</feature>
<evidence type="ECO:0000256" key="1">
    <source>
        <dbReference type="ARBA" id="ARBA00004127"/>
    </source>
</evidence>
<evidence type="ECO:0000256" key="6">
    <source>
        <dbReference type="SAM" id="Phobius"/>
    </source>
</evidence>
<dbReference type="EMBL" id="DS268434">
    <property type="protein sequence ID" value="EFO98259.1"/>
    <property type="molecule type" value="Genomic_DNA"/>
</dbReference>
<protein>
    <recommendedName>
        <fullName evidence="7">CWH43-like N-terminal domain-containing protein</fullName>
    </recommendedName>
</protein>
<keyword evidence="9" id="KW-1185">Reference proteome</keyword>
<dbReference type="Proteomes" id="UP000008281">
    <property type="component" value="Unassembled WGS sequence"/>
</dbReference>
<dbReference type="InterPro" id="IPR019402">
    <property type="entry name" value="CWH43_N"/>
</dbReference>
<feature type="transmembrane region" description="Helical" evidence="6">
    <location>
        <begin position="56"/>
        <end position="78"/>
    </location>
</feature>
<feature type="domain" description="CWH43-like N-terminal" evidence="7">
    <location>
        <begin position="201"/>
        <end position="343"/>
    </location>
</feature>
<keyword evidence="4 6" id="KW-1133">Transmembrane helix</keyword>
<feature type="transmembrane region" description="Helical" evidence="6">
    <location>
        <begin position="129"/>
        <end position="149"/>
    </location>
</feature>
<dbReference type="eggNOG" id="KOG4320">
    <property type="taxonomic scope" value="Eukaryota"/>
</dbReference>
<dbReference type="PANTHER" id="PTHR21324">
    <property type="entry name" value="FASTING-INDUCIBLE INTEGRAL MEMBRANE PROTEIN TM6P1-RELATED"/>
    <property type="match status" value="1"/>
</dbReference>
<organism evidence="9">
    <name type="scientific">Caenorhabditis remanei</name>
    <name type="common">Caenorhabditis vulgaris</name>
    <dbReference type="NCBI Taxonomy" id="31234"/>
    <lineage>
        <taxon>Eukaryota</taxon>
        <taxon>Metazoa</taxon>
        <taxon>Ecdysozoa</taxon>
        <taxon>Nematoda</taxon>
        <taxon>Chromadorea</taxon>
        <taxon>Rhabditida</taxon>
        <taxon>Rhabditina</taxon>
        <taxon>Rhabditomorpha</taxon>
        <taxon>Rhabditoidea</taxon>
        <taxon>Rhabditidae</taxon>
        <taxon>Peloderinae</taxon>
        <taxon>Caenorhabditis</taxon>
    </lineage>
</organism>
<dbReference type="Pfam" id="PF10277">
    <property type="entry name" value="Frag1"/>
    <property type="match status" value="2"/>
</dbReference>
<dbReference type="InterPro" id="IPR050911">
    <property type="entry name" value="DRAM/TMEM150_Autophagy_Mod"/>
</dbReference>
<feature type="transmembrane region" description="Helical" evidence="6">
    <location>
        <begin position="263"/>
        <end position="292"/>
    </location>
</feature>
<sequence length="380" mass="43271">MRFFGLSDLNFGLLPVLIALIFFFQTFIVCTIPIVKYAVDPSMSYFPSEADNRFQSCVFVIGGNTSAFLISIMVFVRYRQMRSIFYQRDMRYLFCWNAVGKWLGYLSAIGLFVVTNVEKTHISPVHSPAALVMFGGFTIYIIFQCYFTYITSPEITLYTVFICRVVCTAMAGLYFVTWTRVSRYLCGCRMVLCRVPIGFHVAKWLGYLSVIGIVVATNVQGTPIIPGHMPAAPVMFGGFTLHMIFRCYFTYITSPEITSYTMFICRAVCTAIAGLCFVISFVCDITSFKLFHQKYSDVKTPDTWDGHFNQPGLGFCVISVVVEWCCAVFQMAFMISFGPEFEKISLEYFLRFEFTDQENRDFSSIIDENGLHNGLPPDNN</sequence>
<evidence type="ECO:0000259" key="7">
    <source>
        <dbReference type="Pfam" id="PF10277"/>
    </source>
</evidence>
<evidence type="ECO:0000313" key="9">
    <source>
        <dbReference type="Proteomes" id="UP000008281"/>
    </source>
</evidence>
<evidence type="ECO:0000256" key="2">
    <source>
        <dbReference type="ARBA" id="ARBA00006565"/>
    </source>
</evidence>
<evidence type="ECO:0000256" key="5">
    <source>
        <dbReference type="ARBA" id="ARBA00023136"/>
    </source>
</evidence>
<accession>E3MCE0</accession>
<name>E3MCE0_CAERE</name>
<proteinExistence type="inferred from homology"/>
<dbReference type="InParanoid" id="E3MCE0"/>
<comment type="subcellular location">
    <subcellularLocation>
        <location evidence="1">Endomembrane system</location>
        <topology evidence="1">Multi-pass membrane protein</topology>
    </subcellularLocation>
</comment>
<gene>
    <name evidence="8" type="ORF">CRE_15351</name>
</gene>
<evidence type="ECO:0000256" key="4">
    <source>
        <dbReference type="ARBA" id="ARBA00022989"/>
    </source>
</evidence>
<feature type="transmembrane region" description="Helical" evidence="6">
    <location>
        <begin position="312"/>
        <end position="335"/>
    </location>
</feature>
<dbReference type="PANTHER" id="PTHR21324:SF2">
    <property type="entry name" value="EG:22E5.9 PROTEIN"/>
    <property type="match status" value="1"/>
</dbReference>
<evidence type="ECO:0000313" key="8">
    <source>
        <dbReference type="EMBL" id="EFO98259.1"/>
    </source>
</evidence>
<feature type="transmembrane region" description="Helical" evidence="6">
    <location>
        <begin position="231"/>
        <end position="251"/>
    </location>
</feature>
<feature type="transmembrane region" description="Helical" evidence="6">
    <location>
        <begin position="98"/>
        <end position="117"/>
    </location>
</feature>
<dbReference type="OrthoDB" id="191706at2759"/>
<dbReference type="GO" id="GO:0012505">
    <property type="term" value="C:endomembrane system"/>
    <property type="evidence" value="ECO:0007669"/>
    <property type="project" value="UniProtKB-SubCell"/>
</dbReference>
<feature type="transmembrane region" description="Helical" evidence="6">
    <location>
        <begin position="197"/>
        <end position="219"/>
    </location>
</feature>